<organism evidence="2">
    <name type="scientific">Quercus suber</name>
    <name type="common">Cork oak</name>
    <dbReference type="NCBI Taxonomy" id="58331"/>
    <lineage>
        <taxon>Eukaryota</taxon>
        <taxon>Viridiplantae</taxon>
        <taxon>Streptophyta</taxon>
        <taxon>Embryophyta</taxon>
        <taxon>Tracheophyta</taxon>
        <taxon>Spermatophyta</taxon>
        <taxon>Magnoliopsida</taxon>
        <taxon>eudicotyledons</taxon>
        <taxon>Gunneridae</taxon>
        <taxon>Pentapetalae</taxon>
        <taxon>rosids</taxon>
        <taxon>fabids</taxon>
        <taxon>Fagales</taxon>
        <taxon>Fagaceae</taxon>
        <taxon>Quercus</taxon>
    </lineage>
</organism>
<dbReference type="AlphaFoldDB" id="A0AAW0MCX0"/>
<dbReference type="InterPro" id="IPR006527">
    <property type="entry name" value="F-box-assoc_dom_typ1"/>
</dbReference>
<dbReference type="EMBL" id="PKMF04000003">
    <property type="protein sequence ID" value="KAK7861053.1"/>
    <property type="molecule type" value="Genomic_DNA"/>
</dbReference>
<dbReference type="InterPro" id="IPR050796">
    <property type="entry name" value="SCF_F-box_component"/>
</dbReference>
<feature type="domain" description="F-box associated beta-propeller type 1" evidence="1">
    <location>
        <begin position="79"/>
        <end position="179"/>
    </location>
</feature>
<comment type="caution">
    <text evidence="2">The sequence shown here is derived from an EMBL/GenBank/DDBJ whole genome shotgun (WGS) entry which is preliminary data.</text>
</comment>
<dbReference type="PANTHER" id="PTHR31672:SF13">
    <property type="entry name" value="F-BOX PROTEIN CPR30-LIKE"/>
    <property type="match status" value="1"/>
</dbReference>
<dbReference type="InterPro" id="IPR017451">
    <property type="entry name" value="F-box-assoc_interact_dom"/>
</dbReference>
<dbReference type="NCBIfam" id="TIGR01640">
    <property type="entry name" value="F_box_assoc_1"/>
    <property type="match status" value="1"/>
</dbReference>
<gene>
    <name evidence="2" type="ORF">CFP56_024357</name>
</gene>
<proteinExistence type="predicted"/>
<sequence length="188" mass="21622">MRFKCVSKAWHTLISSHQFAKSHFQRASQNPNRMNVLVLTDNCALSSGCEALFQSPAIHGQPVDVDFPGFPLWDEEHVKTKLASCNGLVCIELFDLDEWTAQYLVWNPSTKSYKNIPNPPSTSTPDSYSSWFRGFGFGYDYSTDDYKILSPYHTDDYKMLKIEIFSLKTFTWKTILVNHAMIYVFSYG</sequence>
<reference evidence="2" key="1">
    <citation type="submission" date="2017-12" db="EMBL/GenBank/DDBJ databases">
        <authorList>
            <person name="Barbosa P."/>
            <person name="Usie A."/>
            <person name="Ramos A.M."/>
        </authorList>
    </citation>
    <scope>NUCLEOTIDE SEQUENCE</scope>
    <source>
        <strain evidence="2">HL8</strain>
        <tissue evidence="2">Leaves</tissue>
    </source>
</reference>
<protein>
    <submittedName>
        <fullName evidence="2">F-box/kelch-repeat protein</fullName>
    </submittedName>
</protein>
<accession>A0AAW0MCX0</accession>
<evidence type="ECO:0000259" key="1">
    <source>
        <dbReference type="Pfam" id="PF07734"/>
    </source>
</evidence>
<name>A0AAW0MCX0_QUESU</name>
<dbReference type="InterPro" id="IPR036047">
    <property type="entry name" value="F-box-like_dom_sf"/>
</dbReference>
<dbReference type="SUPFAM" id="SSF81383">
    <property type="entry name" value="F-box domain"/>
    <property type="match status" value="1"/>
</dbReference>
<reference evidence="2" key="2">
    <citation type="journal article" date="2018" name="Sci. Data">
        <title>The draft genome sequence of cork oak.</title>
        <authorList>
            <person name="Ramos A.M."/>
            <person name="Usie A."/>
            <person name="Barbosa P."/>
            <person name="Barros P.M."/>
            <person name="Capote T."/>
            <person name="Chaves I."/>
            <person name="Simoes F."/>
            <person name="Abreu I."/>
            <person name="Carrasquinho I."/>
            <person name="Faro C."/>
            <person name="Guimaraes J.B."/>
            <person name="Mendonca D."/>
            <person name="Nobrega F."/>
            <person name="Rodrigues L."/>
            <person name="Saibo N.J.M."/>
            <person name="Varela M.C."/>
            <person name="Egas C."/>
            <person name="Matos J."/>
            <person name="Miguel C.M."/>
            <person name="Oliveira M.M."/>
            <person name="Ricardo C.P."/>
            <person name="Goncalves S."/>
        </authorList>
    </citation>
    <scope>NUCLEOTIDE SEQUENCE [LARGE SCALE GENOMIC DNA]</scope>
    <source>
        <strain evidence="2">HL8</strain>
    </source>
</reference>
<dbReference type="Pfam" id="PF07734">
    <property type="entry name" value="FBA_1"/>
    <property type="match status" value="1"/>
</dbReference>
<dbReference type="PANTHER" id="PTHR31672">
    <property type="entry name" value="BNACNNG10540D PROTEIN"/>
    <property type="match status" value="1"/>
</dbReference>
<reference evidence="2" key="3">
    <citation type="submission" date="2023-07" db="EMBL/GenBank/DDBJ databases">
        <title>An improved reference 1 genome and first organelle genomes of Quercus suber.</title>
        <authorList>
            <consortium name="Genosuber Consortium"/>
            <person name="Usie A."/>
            <person name="Serra O."/>
            <person name="Barros P."/>
        </authorList>
    </citation>
    <scope>NUCLEOTIDE SEQUENCE</scope>
    <source>
        <strain evidence="2">HL8</strain>
        <tissue evidence="2">Leaves</tissue>
    </source>
</reference>
<evidence type="ECO:0000313" key="2">
    <source>
        <dbReference type="EMBL" id="KAK7861053.1"/>
    </source>
</evidence>